<protein>
    <recommendedName>
        <fullName evidence="5 6">RNA 3'-terminal phosphate cyclase</fullName>
        <shortName evidence="5">RNA cyclase</shortName>
        <shortName evidence="5">RNA-3'-phosphate cyclase</shortName>
        <ecNumber evidence="5 6">6.5.1.4</ecNumber>
    </recommendedName>
</protein>
<feature type="domain" description="RNA 3'-terminal phosphate cyclase insert" evidence="8">
    <location>
        <begin position="179"/>
        <end position="272"/>
    </location>
</feature>
<dbReference type="GO" id="GO:0006396">
    <property type="term" value="P:RNA processing"/>
    <property type="evidence" value="ECO:0007669"/>
    <property type="project" value="UniProtKB-UniRule"/>
</dbReference>
<dbReference type="PIRSF" id="PIRSF005378">
    <property type="entry name" value="RNA3'_term_phos_cycl_euk"/>
    <property type="match status" value="1"/>
</dbReference>
<evidence type="ECO:0000256" key="3">
    <source>
        <dbReference type="ARBA" id="ARBA00022741"/>
    </source>
</evidence>
<dbReference type="GO" id="GO:0005524">
    <property type="term" value="F:ATP binding"/>
    <property type="evidence" value="ECO:0007669"/>
    <property type="project" value="UniProtKB-KW"/>
</dbReference>
<accession>A0A085WHP8</accession>
<dbReference type="InterPro" id="IPR000228">
    <property type="entry name" value="RNA3'_term_phos_cyc"/>
</dbReference>
<dbReference type="HAMAP" id="MF_00200">
    <property type="entry name" value="RTC"/>
    <property type="match status" value="1"/>
</dbReference>
<evidence type="ECO:0000313" key="10">
    <source>
        <dbReference type="Proteomes" id="UP000028725"/>
    </source>
</evidence>
<dbReference type="Pfam" id="PF01137">
    <property type="entry name" value="RTC"/>
    <property type="match status" value="1"/>
</dbReference>
<dbReference type="PANTHER" id="PTHR11096:SF0">
    <property type="entry name" value="RNA 3'-TERMINAL PHOSPHATE CYCLASE"/>
    <property type="match status" value="1"/>
</dbReference>
<evidence type="ECO:0000256" key="2">
    <source>
        <dbReference type="ARBA" id="ARBA00022598"/>
    </source>
</evidence>
<feature type="binding site" evidence="5">
    <location>
        <position position="100"/>
    </location>
    <ligand>
        <name>ATP</name>
        <dbReference type="ChEBI" id="CHEBI:30616"/>
    </ligand>
</feature>
<organism evidence="9 10">
    <name type="scientific">Hyalangium minutum</name>
    <dbReference type="NCBI Taxonomy" id="394096"/>
    <lineage>
        <taxon>Bacteria</taxon>
        <taxon>Pseudomonadati</taxon>
        <taxon>Myxococcota</taxon>
        <taxon>Myxococcia</taxon>
        <taxon>Myxococcales</taxon>
        <taxon>Cystobacterineae</taxon>
        <taxon>Archangiaceae</taxon>
        <taxon>Hyalangium</taxon>
    </lineage>
</organism>
<dbReference type="STRING" id="394096.DB31_8564"/>
<comment type="catalytic activity">
    <reaction evidence="4 5">
        <text>a 3'-end 3'-phospho-ribonucleotide-RNA + ATP = a 3'-end 2',3'-cyclophospho-ribonucleotide-RNA + AMP + diphosphate</text>
        <dbReference type="Rhea" id="RHEA:23976"/>
        <dbReference type="Rhea" id="RHEA-COMP:10463"/>
        <dbReference type="Rhea" id="RHEA-COMP:10464"/>
        <dbReference type="ChEBI" id="CHEBI:30616"/>
        <dbReference type="ChEBI" id="CHEBI:33019"/>
        <dbReference type="ChEBI" id="CHEBI:83062"/>
        <dbReference type="ChEBI" id="CHEBI:83064"/>
        <dbReference type="ChEBI" id="CHEBI:456215"/>
        <dbReference type="EC" id="6.5.1.4"/>
    </reaction>
</comment>
<comment type="function">
    <text evidence="5">Catalyzes the conversion of 3'-phosphate to a 2',3'-cyclic phosphodiester at the end of RNA. The mechanism of action of the enzyme occurs in 3 steps: (A) adenylation of the enzyme by ATP; (B) transfer of adenylate to an RNA-N3'P to produce RNA-N3'PP5'A; (C) and attack of the adjacent 2'-hydroxyl on the 3'-phosphorus in the diester linkage to produce the cyclic end product. The biological role of this enzyme is unknown but it is likely to function in some aspects of cellular RNA processing.</text>
</comment>
<evidence type="ECO:0000256" key="4">
    <source>
        <dbReference type="ARBA" id="ARBA00024481"/>
    </source>
</evidence>
<keyword evidence="5" id="KW-0067">ATP-binding</keyword>
<name>A0A085WHP8_9BACT</name>
<dbReference type="EMBL" id="JMCB01000008">
    <property type="protein sequence ID" value="KFE67211.1"/>
    <property type="molecule type" value="Genomic_DNA"/>
</dbReference>
<dbReference type="EC" id="6.5.1.4" evidence="5 6"/>
<dbReference type="InterPro" id="IPR013791">
    <property type="entry name" value="RNA3'-term_phos_cycl_insert"/>
</dbReference>
<dbReference type="InterPro" id="IPR037136">
    <property type="entry name" value="RNA3'_phos_cyclase_dom_sf"/>
</dbReference>
<dbReference type="GO" id="GO:0003963">
    <property type="term" value="F:RNA-3'-phosphate cyclase activity"/>
    <property type="evidence" value="ECO:0007669"/>
    <property type="project" value="UniProtKB-UniRule"/>
</dbReference>
<evidence type="ECO:0000259" key="7">
    <source>
        <dbReference type="Pfam" id="PF01137"/>
    </source>
</evidence>
<dbReference type="NCBIfam" id="TIGR03399">
    <property type="entry name" value="RNA_3prim_cycl"/>
    <property type="match status" value="1"/>
</dbReference>
<dbReference type="Gene3D" id="3.30.360.20">
    <property type="entry name" value="RNA 3'-terminal phosphate cyclase, insert domain"/>
    <property type="match status" value="1"/>
</dbReference>
<dbReference type="SUPFAM" id="SSF52913">
    <property type="entry name" value="RNA 3'-terminal phosphate cyclase, RPTC, insert domain"/>
    <property type="match status" value="1"/>
</dbReference>
<keyword evidence="10" id="KW-1185">Reference proteome</keyword>
<comment type="similarity">
    <text evidence="1 5">Belongs to the RNA 3'-terminal cyclase family. Type 1 subfamily.</text>
</comment>
<dbReference type="InterPro" id="IPR013792">
    <property type="entry name" value="RNA3'P_cycl/enolpyr_Trfase_a/b"/>
</dbReference>
<evidence type="ECO:0000313" key="9">
    <source>
        <dbReference type="EMBL" id="KFE67211.1"/>
    </source>
</evidence>
<keyword evidence="3 5" id="KW-0547">Nucleotide-binding</keyword>
<dbReference type="InterPro" id="IPR017770">
    <property type="entry name" value="RNA3'_term_phos_cyc_type_1"/>
</dbReference>
<feature type="active site" description="Tele-AMP-histidine intermediate" evidence="5">
    <location>
        <position position="306"/>
    </location>
</feature>
<evidence type="ECO:0000256" key="1">
    <source>
        <dbReference type="ARBA" id="ARBA00009206"/>
    </source>
</evidence>
<dbReference type="Gene3D" id="3.65.10.20">
    <property type="entry name" value="RNA 3'-terminal phosphate cyclase domain"/>
    <property type="match status" value="1"/>
</dbReference>
<sequence length="338" mass="36355">MVRIDGSKGEGGGQVLRTSLALSLVTGTPFQMVNIRAGRQKPGLLRQHLTAVKAATEVGAAEVTGAELGSRELTFKPRTLAPGNYFFSVGTAGSATLVLQTVLPALMVASGPSTLRLEGGTHNPLAPPFDFLQKSYLPLVGRMGPKVEAVLERHGFFPAGGGKFQVKVEPAPLKPLTLLERGRVVRRQATALIAMIPFDVAKRELATVEQALKWKPNELRTEELKRTQGPGNVLTLEVESEHVTEVVTAFGERGVRAEEVAGNAAAEVKRYLDAEVPVGEHLCDQLLLLLALAKGGTFRTLPLDGHAVTQLDTFAHFLDVKVDVREVSPEVREVEVRG</sequence>
<evidence type="ECO:0000259" key="8">
    <source>
        <dbReference type="Pfam" id="PF05189"/>
    </source>
</evidence>
<dbReference type="RefSeq" id="WP_044191224.1">
    <property type="nucleotide sequence ID" value="NZ_JMCB01000008.1"/>
</dbReference>
<dbReference type="SUPFAM" id="SSF55205">
    <property type="entry name" value="EPT/RTPC-like"/>
    <property type="match status" value="1"/>
</dbReference>
<dbReference type="GO" id="GO:0005737">
    <property type="term" value="C:cytoplasm"/>
    <property type="evidence" value="ECO:0007669"/>
    <property type="project" value="UniProtKB-SubCell"/>
</dbReference>
<dbReference type="PANTHER" id="PTHR11096">
    <property type="entry name" value="RNA 3' TERMINAL PHOSPHATE CYCLASE"/>
    <property type="match status" value="1"/>
</dbReference>
<feature type="binding site" evidence="5">
    <location>
        <begin position="281"/>
        <end position="285"/>
    </location>
    <ligand>
        <name>ATP</name>
        <dbReference type="ChEBI" id="CHEBI:30616"/>
    </ligand>
</feature>
<dbReference type="AlphaFoldDB" id="A0A085WHP8"/>
<dbReference type="InterPro" id="IPR023797">
    <property type="entry name" value="RNA3'_phos_cyclase_dom"/>
</dbReference>
<dbReference type="Proteomes" id="UP000028725">
    <property type="component" value="Unassembled WGS sequence"/>
</dbReference>
<dbReference type="OrthoDB" id="9789235at2"/>
<feature type="domain" description="RNA 3'-terminal phosphate cyclase" evidence="7">
    <location>
        <begin position="9"/>
        <end position="324"/>
    </location>
</feature>
<dbReference type="InterPro" id="IPR036553">
    <property type="entry name" value="RPTC_insert"/>
</dbReference>
<keyword evidence="2 5" id="KW-0436">Ligase</keyword>
<dbReference type="Pfam" id="PF05189">
    <property type="entry name" value="RTC_insert"/>
    <property type="match status" value="1"/>
</dbReference>
<dbReference type="PATRIC" id="fig|394096.3.peg.4604"/>
<comment type="subcellular location">
    <subcellularLocation>
        <location evidence="5">Cytoplasm</location>
    </subcellularLocation>
</comment>
<evidence type="ECO:0000256" key="6">
    <source>
        <dbReference type="NCBIfam" id="TIGR03399"/>
    </source>
</evidence>
<keyword evidence="5" id="KW-0963">Cytoplasm</keyword>
<gene>
    <name evidence="5" type="primary">rtcA</name>
    <name evidence="9" type="ORF">DB31_8564</name>
</gene>
<comment type="caution">
    <text evidence="9">The sequence shown here is derived from an EMBL/GenBank/DDBJ whole genome shotgun (WGS) entry which is preliminary data.</text>
</comment>
<evidence type="ECO:0000256" key="5">
    <source>
        <dbReference type="HAMAP-Rule" id="MF_00200"/>
    </source>
</evidence>
<proteinExistence type="inferred from homology"/>
<reference evidence="9 10" key="1">
    <citation type="submission" date="2014-04" db="EMBL/GenBank/DDBJ databases">
        <title>Genome assembly of Hyalangium minutum DSM 14724.</title>
        <authorList>
            <person name="Sharma G."/>
            <person name="Subramanian S."/>
        </authorList>
    </citation>
    <scope>NUCLEOTIDE SEQUENCE [LARGE SCALE GENOMIC DNA]</scope>
    <source>
        <strain evidence="9 10">DSM 14724</strain>
    </source>
</reference>
<dbReference type="NCBIfam" id="NF003246">
    <property type="entry name" value="PRK04204.1-2"/>
    <property type="match status" value="1"/>
</dbReference>